<accession>A0A834TJX4</accession>
<keyword evidence="5" id="KW-0862">Zinc</keyword>
<dbReference type="AlphaFoldDB" id="A0A834TJX4"/>
<sequence>MKRTREEIEERRHHGERETILLSKVVEATSSRRPPYSSTTSQLVKGGGLHECKTCFKRFSSFQALGGHRASHKKPKLVPSSEDPNQMTEMPRRMHTCHVCGAEFGTGQALGGHMRKHRAKTTVVAAAAPTTNNNSFGLCWALGLGLGFNVDLNLTPFENGLGDKTDCVDLILLLQTSPAFKICSSIFLFLFLF</sequence>
<dbReference type="SUPFAM" id="SSF57667">
    <property type="entry name" value="beta-beta-alpha zinc fingers"/>
    <property type="match status" value="1"/>
</dbReference>
<feature type="region of interest" description="Disordered" evidence="10">
    <location>
        <begin position="67"/>
        <end position="86"/>
    </location>
</feature>
<evidence type="ECO:0000259" key="11">
    <source>
        <dbReference type="PROSITE" id="PS50157"/>
    </source>
</evidence>
<evidence type="ECO:0000313" key="12">
    <source>
        <dbReference type="EMBL" id="KAF7823572.1"/>
    </source>
</evidence>
<comment type="subcellular location">
    <subcellularLocation>
        <location evidence="1">Nucleus</location>
    </subcellularLocation>
</comment>
<evidence type="ECO:0000256" key="7">
    <source>
        <dbReference type="ARBA" id="ARBA00023163"/>
    </source>
</evidence>
<dbReference type="PROSITE" id="PS50157">
    <property type="entry name" value="ZINC_FINGER_C2H2_2"/>
    <property type="match status" value="2"/>
</dbReference>
<keyword evidence="6" id="KW-0805">Transcription regulation</keyword>
<keyword evidence="8" id="KW-0539">Nucleus</keyword>
<gene>
    <name evidence="12" type="ORF">G2W53_021716</name>
</gene>
<evidence type="ECO:0000256" key="2">
    <source>
        <dbReference type="ARBA" id="ARBA00022723"/>
    </source>
</evidence>
<keyword evidence="4 9" id="KW-0863">Zinc-finger</keyword>
<dbReference type="PANTHER" id="PTHR26374:SF379">
    <property type="entry name" value="ZINC FINGER PROTEIN ZAT12"/>
    <property type="match status" value="1"/>
</dbReference>
<dbReference type="PROSITE" id="PS00028">
    <property type="entry name" value="ZINC_FINGER_C2H2_1"/>
    <property type="match status" value="2"/>
</dbReference>
<evidence type="ECO:0000256" key="8">
    <source>
        <dbReference type="ARBA" id="ARBA00023242"/>
    </source>
</evidence>
<reference evidence="12" key="1">
    <citation type="submission" date="2020-09" db="EMBL/GenBank/DDBJ databases">
        <title>Genome-Enabled Discovery of Anthraquinone Biosynthesis in Senna tora.</title>
        <authorList>
            <person name="Kang S.-H."/>
            <person name="Pandey R.P."/>
            <person name="Lee C.-M."/>
            <person name="Sim J.-S."/>
            <person name="Jeong J.-T."/>
            <person name="Choi B.-S."/>
            <person name="Jung M."/>
            <person name="Ginzburg D."/>
            <person name="Zhao K."/>
            <person name="Won S.Y."/>
            <person name="Oh T.-J."/>
            <person name="Yu Y."/>
            <person name="Kim N.-H."/>
            <person name="Lee O.R."/>
            <person name="Lee T.-H."/>
            <person name="Bashyal P."/>
            <person name="Kim T.-S."/>
            <person name="Lee W.-H."/>
            <person name="Kawkins C."/>
            <person name="Kim C.-K."/>
            <person name="Kim J.S."/>
            <person name="Ahn B.O."/>
            <person name="Rhee S.Y."/>
            <person name="Sohng J.K."/>
        </authorList>
    </citation>
    <scope>NUCLEOTIDE SEQUENCE</scope>
    <source>
        <tissue evidence="12">Leaf</tissue>
    </source>
</reference>
<dbReference type="PANTHER" id="PTHR26374">
    <property type="entry name" value="ZINC FINGER PROTEIN ZAT5"/>
    <property type="match status" value="1"/>
</dbReference>
<evidence type="ECO:0000256" key="1">
    <source>
        <dbReference type="ARBA" id="ARBA00004123"/>
    </source>
</evidence>
<dbReference type="SMART" id="SM00355">
    <property type="entry name" value="ZnF_C2H2"/>
    <property type="match status" value="2"/>
</dbReference>
<dbReference type="EMBL" id="JAAIUW010000007">
    <property type="protein sequence ID" value="KAF7823572.1"/>
    <property type="molecule type" value="Genomic_DNA"/>
</dbReference>
<keyword evidence="3" id="KW-0677">Repeat</keyword>
<evidence type="ECO:0000313" key="13">
    <source>
        <dbReference type="Proteomes" id="UP000634136"/>
    </source>
</evidence>
<evidence type="ECO:0000256" key="6">
    <source>
        <dbReference type="ARBA" id="ARBA00023015"/>
    </source>
</evidence>
<dbReference type="GO" id="GO:0006950">
    <property type="term" value="P:response to stress"/>
    <property type="evidence" value="ECO:0007669"/>
    <property type="project" value="TreeGrafter"/>
</dbReference>
<evidence type="ECO:0000256" key="3">
    <source>
        <dbReference type="ARBA" id="ARBA00022737"/>
    </source>
</evidence>
<protein>
    <submittedName>
        <fullName evidence="12">Zinc finger protein ZAT11</fullName>
    </submittedName>
</protein>
<dbReference type="Gene3D" id="3.30.160.60">
    <property type="entry name" value="Classic Zinc Finger"/>
    <property type="match status" value="1"/>
</dbReference>
<feature type="domain" description="C2H2-type" evidence="11">
    <location>
        <begin position="95"/>
        <end position="122"/>
    </location>
</feature>
<keyword evidence="7" id="KW-0804">Transcription</keyword>
<proteinExistence type="predicted"/>
<comment type="caution">
    <text evidence="12">The sequence shown here is derived from an EMBL/GenBank/DDBJ whole genome shotgun (WGS) entry which is preliminary data.</text>
</comment>
<evidence type="ECO:0000256" key="10">
    <source>
        <dbReference type="SAM" id="MobiDB-lite"/>
    </source>
</evidence>
<dbReference type="InterPro" id="IPR013087">
    <property type="entry name" value="Znf_C2H2_type"/>
</dbReference>
<name>A0A834TJX4_9FABA</name>
<dbReference type="GO" id="GO:0010200">
    <property type="term" value="P:response to chitin"/>
    <property type="evidence" value="ECO:0007669"/>
    <property type="project" value="TreeGrafter"/>
</dbReference>
<keyword evidence="2" id="KW-0479">Metal-binding</keyword>
<dbReference type="Pfam" id="PF13912">
    <property type="entry name" value="zf-C2H2_6"/>
    <property type="match status" value="2"/>
</dbReference>
<organism evidence="12 13">
    <name type="scientific">Senna tora</name>
    <dbReference type="NCBI Taxonomy" id="362788"/>
    <lineage>
        <taxon>Eukaryota</taxon>
        <taxon>Viridiplantae</taxon>
        <taxon>Streptophyta</taxon>
        <taxon>Embryophyta</taxon>
        <taxon>Tracheophyta</taxon>
        <taxon>Spermatophyta</taxon>
        <taxon>Magnoliopsida</taxon>
        <taxon>eudicotyledons</taxon>
        <taxon>Gunneridae</taxon>
        <taxon>Pentapetalae</taxon>
        <taxon>rosids</taxon>
        <taxon>fabids</taxon>
        <taxon>Fabales</taxon>
        <taxon>Fabaceae</taxon>
        <taxon>Caesalpinioideae</taxon>
        <taxon>Cassia clade</taxon>
        <taxon>Senna</taxon>
    </lineage>
</organism>
<evidence type="ECO:0000256" key="4">
    <source>
        <dbReference type="ARBA" id="ARBA00022771"/>
    </source>
</evidence>
<keyword evidence="13" id="KW-1185">Reference proteome</keyword>
<feature type="domain" description="C2H2-type" evidence="11">
    <location>
        <begin position="50"/>
        <end position="77"/>
    </location>
</feature>
<dbReference type="OrthoDB" id="9411774at2759"/>
<dbReference type="GO" id="GO:0005634">
    <property type="term" value="C:nucleus"/>
    <property type="evidence" value="ECO:0007669"/>
    <property type="project" value="UniProtKB-SubCell"/>
</dbReference>
<evidence type="ECO:0000256" key="5">
    <source>
        <dbReference type="ARBA" id="ARBA00022833"/>
    </source>
</evidence>
<evidence type="ECO:0000256" key="9">
    <source>
        <dbReference type="PROSITE-ProRule" id="PRU00042"/>
    </source>
</evidence>
<dbReference type="Proteomes" id="UP000634136">
    <property type="component" value="Unassembled WGS sequence"/>
</dbReference>
<dbReference type="GO" id="GO:0008270">
    <property type="term" value="F:zinc ion binding"/>
    <property type="evidence" value="ECO:0007669"/>
    <property type="project" value="UniProtKB-KW"/>
</dbReference>
<dbReference type="InterPro" id="IPR036236">
    <property type="entry name" value="Znf_C2H2_sf"/>
</dbReference>